<dbReference type="EMBL" id="GBXM01020074">
    <property type="protein sequence ID" value="JAH88503.1"/>
    <property type="molecule type" value="Transcribed_RNA"/>
</dbReference>
<sequence length="39" mass="4202">MFSQVLHCKEAGTEGVKVREELTLRGQGGASGSKRLNRA</sequence>
<protein>
    <submittedName>
        <fullName evidence="1">Uncharacterized protein</fullName>
    </submittedName>
</protein>
<evidence type="ECO:0000313" key="1">
    <source>
        <dbReference type="EMBL" id="JAH88503.1"/>
    </source>
</evidence>
<organism evidence="1">
    <name type="scientific">Anguilla anguilla</name>
    <name type="common">European freshwater eel</name>
    <name type="synonym">Muraena anguilla</name>
    <dbReference type="NCBI Taxonomy" id="7936"/>
    <lineage>
        <taxon>Eukaryota</taxon>
        <taxon>Metazoa</taxon>
        <taxon>Chordata</taxon>
        <taxon>Craniata</taxon>
        <taxon>Vertebrata</taxon>
        <taxon>Euteleostomi</taxon>
        <taxon>Actinopterygii</taxon>
        <taxon>Neopterygii</taxon>
        <taxon>Teleostei</taxon>
        <taxon>Anguilliformes</taxon>
        <taxon>Anguillidae</taxon>
        <taxon>Anguilla</taxon>
    </lineage>
</organism>
<name>A0A0E9WG90_ANGAN</name>
<accession>A0A0E9WG90</accession>
<reference evidence="1" key="2">
    <citation type="journal article" date="2015" name="Fish Shellfish Immunol.">
        <title>Early steps in the European eel (Anguilla anguilla)-Vibrio vulnificus interaction in the gills: Role of the RtxA13 toxin.</title>
        <authorList>
            <person name="Callol A."/>
            <person name="Pajuelo D."/>
            <person name="Ebbesson L."/>
            <person name="Teles M."/>
            <person name="MacKenzie S."/>
            <person name="Amaro C."/>
        </authorList>
    </citation>
    <scope>NUCLEOTIDE SEQUENCE</scope>
</reference>
<proteinExistence type="predicted"/>
<dbReference type="AlphaFoldDB" id="A0A0E9WG90"/>
<reference evidence="1" key="1">
    <citation type="submission" date="2014-11" db="EMBL/GenBank/DDBJ databases">
        <authorList>
            <person name="Amaro Gonzalez C."/>
        </authorList>
    </citation>
    <scope>NUCLEOTIDE SEQUENCE</scope>
</reference>